<proteinExistence type="predicted"/>
<dbReference type="EMBL" id="GIFC01005525">
    <property type="protein sequence ID" value="MXU87608.1"/>
    <property type="molecule type" value="Transcribed_RNA"/>
</dbReference>
<reference evidence="2" key="1">
    <citation type="submission" date="2019-12" db="EMBL/GenBank/DDBJ databases">
        <title>An insight into the sialome of adult female Ixodes ricinus ticks feeding for 6 days.</title>
        <authorList>
            <person name="Perner J."/>
            <person name="Ribeiro J.M.C."/>
        </authorList>
    </citation>
    <scope>NUCLEOTIDE SEQUENCE</scope>
    <source>
        <strain evidence="2">Semi-engorged</strain>
        <tissue evidence="2">Salivary glands</tissue>
    </source>
</reference>
<accession>A0A6B0U7K7</accession>
<evidence type="ECO:0000256" key="1">
    <source>
        <dbReference type="SAM" id="Phobius"/>
    </source>
</evidence>
<keyword evidence="1" id="KW-1133">Transmembrane helix</keyword>
<protein>
    <submittedName>
        <fullName evidence="2">Uncharacterized protein</fullName>
    </submittedName>
</protein>
<sequence>MEVAIPGFTIVLILSIVDSILVSQQWCSWSWRFKIVLWSLSSRNEPGYFVYLVFLDVQVCVGSLWLTEEKYKLVLSLLVIVGRQLDLLHGVCLNSFF</sequence>
<keyword evidence="1" id="KW-0472">Membrane</keyword>
<name>A0A6B0U7K7_IXORI</name>
<keyword evidence="1" id="KW-0812">Transmembrane</keyword>
<feature type="transmembrane region" description="Helical" evidence="1">
    <location>
        <begin position="47"/>
        <end position="66"/>
    </location>
</feature>
<evidence type="ECO:0000313" key="2">
    <source>
        <dbReference type="EMBL" id="MXU87608.1"/>
    </source>
</evidence>
<organism evidence="2">
    <name type="scientific">Ixodes ricinus</name>
    <name type="common">Common tick</name>
    <name type="synonym">Acarus ricinus</name>
    <dbReference type="NCBI Taxonomy" id="34613"/>
    <lineage>
        <taxon>Eukaryota</taxon>
        <taxon>Metazoa</taxon>
        <taxon>Ecdysozoa</taxon>
        <taxon>Arthropoda</taxon>
        <taxon>Chelicerata</taxon>
        <taxon>Arachnida</taxon>
        <taxon>Acari</taxon>
        <taxon>Parasitiformes</taxon>
        <taxon>Ixodida</taxon>
        <taxon>Ixodoidea</taxon>
        <taxon>Ixodidae</taxon>
        <taxon>Ixodinae</taxon>
        <taxon>Ixodes</taxon>
    </lineage>
</organism>
<dbReference type="AlphaFoldDB" id="A0A6B0U7K7"/>